<sequence>MFKTFSLLNLILVFKDFVLKTRVNIFNTFYIATISRNKKLNPDSALNFVVKKNKIKFSHKTLEKENYLLMKEI</sequence>
<feature type="non-terminal residue" evidence="1">
    <location>
        <position position="73"/>
    </location>
</feature>
<reference evidence="1 2" key="1">
    <citation type="journal article" date="2017" name="Infect. Genet. Evol.">
        <title>Comparative genome analysis of fish pathogen Flavobacterium columnare reveals extensive sequence diversity within the species.</title>
        <authorList>
            <person name="Kayansamruaj P."/>
            <person name="Dong H.T."/>
            <person name="Hirono I."/>
            <person name="Kondo H."/>
            <person name="Senapin S."/>
            <person name="Rodkhum C."/>
        </authorList>
    </citation>
    <scope>NUCLEOTIDE SEQUENCE [LARGE SCALE GENOMIC DNA]</scope>
    <source>
        <strain evidence="1 2">1215</strain>
    </source>
</reference>
<evidence type="ECO:0000313" key="2">
    <source>
        <dbReference type="Proteomes" id="UP000197768"/>
    </source>
</evidence>
<dbReference type="AlphaFoldDB" id="A0A246GFZ1"/>
<dbReference type="Proteomes" id="UP000197768">
    <property type="component" value="Unassembled WGS sequence"/>
</dbReference>
<evidence type="ECO:0000313" key="1">
    <source>
        <dbReference type="EMBL" id="OWP83059.1"/>
    </source>
</evidence>
<name>A0A246GFZ1_9FLAO</name>
<comment type="caution">
    <text evidence="1">The sequence shown here is derived from an EMBL/GenBank/DDBJ whole genome shotgun (WGS) entry which is preliminary data.</text>
</comment>
<organism evidence="1 2">
    <name type="scientific">Flavobacterium davisii</name>
    <dbReference type="NCBI Taxonomy" id="2906077"/>
    <lineage>
        <taxon>Bacteria</taxon>
        <taxon>Pseudomonadati</taxon>
        <taxon>Bacteroidota</taxon>
        <taxon>Flavobacteriia</taxon>
        <taxon>Flavobacteriales</taxon>
        <taxon>Flavobacteriaceae</taxon>
        <taxon>Flavobacterium</taxon>
    </lineage>
</organism>
<protein>
    <submittedName>
        <fullName evidence="1">Uncharacterized protein</fullName>
    </submittedName>
</protein>
<dbReference type="EMBL" id="MTCZ01000177">
    <property type="protein sequence ID" value="OWP83059.1"/>
    <property type="molecule type" value="Genomic_DNA"/>
</dbReference>
<proteinExistence type="predicted"/>
<gene>
    <name evidence="1" type="ORF">BWK59_12530</name>
</gene>
<dbReference type="RefSeq" id="WP_235819800.1">
    <property type="nucleotide sequence ID" value="NZ_MTCZ01000177.1"/>
</dbReference>
<accession>A0A246GFZ1</accession>